<dbReference type="InterPro" id="IPR046342">
    <property type="entry name" value="CBS_dom_sf"/>
</dbReference>
<keyword evidence="3" id="KW-1003">Cell membrane</keyword>
<dbReference type="SUPFAM" id="SSF54631">
    <property type="entry name" value="CBS-domain pair"/>
    <property type="match status" value="1"/>
</dbReference>
<dbReference type="AlphaFoldDB" id="A0A6J6KR39"/>
<dbReference type="Gene3D" id="3.30.465.10">
    <property type="match status" value="1"/>
</dbReference>
<comment type="subcellular location">
    <subcellularLocation>
        <location evidence="1">Cell membrane</location>
        <topology evidence="1">Multi-pass membrane protein</topology>
    </subcellularLocation>
</comment>
<evidence type="ECO:0000256" key="8">
    <source>
        <dbReference type="ARBA" id="ARBA00023136"/>
    </source>
</evidence>
<sequence>MVLFAAVFVATETALARVSKATIDQLRKDGSKSAGRLSKLLDERAKYVNSLMFAHLTLSTIAIVLVTTVSLDVFVDNNVALASSSAVMVLVGYIVLGVAPQTLGRQRADKIALSTVRLTRMITVVFGPLSRIFILVGNAITPGQGFREGPFSTQAELRELVDMAGADSVIEDDERQMIHSVFELGDTIAREVMVPRTEMVWIETHKTLRQAMSLGLRSGYSRIPVVGEGIDDIVGVVYVKDIARRVFEHQESQTTERVSDLMRPAFMVPDSRSVDELLRDMQSARTHLAVLVDEYGGTAGLVTIEDVLEEIVGEIADEHDVLGPDVEELPNGEYRVSSRLHIDDLAELLETEIPDEGVDTVGGLMAKRLGIVPIPGATVDIDNWTLTAESTAGRRHRIDTVVISRDTFVADAEEESNE</sequence>
<dbReference type="InterPro" id="IPR000644">
    <property type="entry name" value="CBS_dom"/>
</dbReference>
<feature type="domain" description="CNNM transmembrane" evidence="11">
    <location>
        <begin position="1"/>
        <end position="174"/>
    </location>
</feature>
<dbReference type="GO" id="GO:0005886">
    <property type="term" value="C:plasma membrane"/>
    <property type="evidence" value="ECO:0007669"/>
    <property type="project" value="UniProtKB-SubCell"/>
</dbReference>
<keyword evidence="6 9" id="KW-1133">Transmembrane helix</keyword>
<name>A0A6J6KR39_9ZZZZ</name>
<evidence type="ECO:0000256" key="1">
    <source>
        <dbReference type="ARBA" id="ARBA00004651"/>
    </source>
</evidence>
<evidence type="ECO:0000313" key="12">
    <source>
        <dbReference type="EMBL" id="CAB4650605.1"/>
    </source>
</evidence>
<evidence type="ECO:0000256" key="9">
    <source>
        <dbReference type="SAM" id="Phobius"/>
    </source>
</evidence>
<evidence type="ECO:0000256" key="4">
    <source>
        <dbReference type="ARBA" id="ARBA00022692"/>
    </source>
</evidence>
<evidence type="ECO:0000259" key="10">
    <source>
        <dbReference type="PROSITE" id="PS51371"/>
    </source>
</evidence>
<protein>
    <submittedName>
        <fullName evidence="12">Unannotated protein</fullName>
    </submittedName>
</protein>
<dbReference type="InterPro" id="IPR005170">
    <property type="entry name" value="Transptr-assoc_dom"/>
</dbReference>
<proteinExistence type="inferred from homology"/>
<dbReference type="CDD" id="cd04590">
    <property type="entry name" value="CBS_pair_CorC_HlyC_assoc"/>
    <property type="match status" value="1"/>
</dbReference>
<dbReference type="PANTHER" id="PTHR22777:SF32">
    <property type="entry name" value="UPF0053 INNER MEMBRANE PROTEIN YFJD"/>
    <property type="match status" value="1"/>
</dbReference>
<feature type="transmembrane region" description="Helical" evidence="9">
    <location>
        <begin position="79"/>
        <end position="99"/>
    </location>
</feature>
<feature type="domain" description="CBS" evidence="10">
    <location>
        <begin position="193"/>
        <end position="252"/>
    </location>
</feature>
<dbReference type="SMART" id="SM00116">
    <property type="entry name" value="CBS"/>
    <property type="match status" value="2"/>
</dbReference>
<organism evidence="12">
    <name type="scientific">freshwater metagenome</name>
    <dbReference type="NCBI Taxonomy" id="449393"/>
    <lineage>
        <taxon>unclassified sequences</taxon>
        <taxon>metagenomes</taxon>
        <taxon>ecological metagenomes</taxon>
    </lineage>
</organism>
<evidence type="ECO:0000256" key="2">
    <source>
        <dbReference type="ARBA" id="ARBA00006337"/>
    </source>
</evidence>
<dbReference type="PROSITE" id="PS51846">
    <property type="entry name" value="CNNM"/>
    <property type="match status" value="1"/>
</dbReference>
<evidence type="ECO:0000256" key="3">
    <source>
        <dbReference type="ARBA" id="ARBA00022475"/>
    </source>
</evidence>
<gene>
    <name evidence="12" type="ORF">UFOPK2237_00488</name>
</gene>
<dbReference type="GO" id="GO:0050660">
    <property type="term" value="F:flavin adenine dinucleotide binding"/>
    <property type="evidence" value="ECO:0007669"/>
    <property type="project" value="InterPro"/>
</dbReference>
<dbReference type="Gene3D" id="3.10.580.10">
    <property type="entry name" value="CBS-domain"/>
    <property type="match status" value="1"/>
</dbReference>
<dbReference type="InterPro" id="IPR002550">
    <property type="entry name" value="CNNM"/>
</dbReference>
<dbReference type="InterPro" id="IPR016169">
    <property type="entry name" value="FAD-bd_PCMH_sub2"/>
</dbReference>
<keyword evidence="5" id="KW-0677">Repeat</keyword>
<dbReference type="Pfam" id="PF00571">
    <property type="entry name" value="CBS"/>
    <property type="match status" value="2"/>
</dbReference>
<evidence type="ECO:0000256" key="7">
    <source>
        <dbReference type="ARBA" id="ARBA00023122"/>
    </source>
</evidence>
<evidence type="ECO:0000259" key="11">
    <source>
        <dbReference type="PROSITE" id="PS51846"/>
    </source>
</evidence>
<dbReference type="PROSITE" id="PS51371">
    <property type="entry name" value="CBS"/>
    <property type="match status" value="2"/>
</dbReference>
<dbReference type="Pfam" id="PF01595">
    <property type="entry name" value="CNNM"/>
    <property type="match status" value="1"/>
</dbReference>
<dbReference type="EMBL" id="CAEZWI010000043">
    <property type="protein sequence ID" value="CAB4650605.1"/>
    <property type="molecule type" value="Genomic_DNA"/>
</dbReference>
<comment type="similarity">
    <text evidence="2">Belongs to the UPF0053 family.</text>
</comment>
<keyword evidence="7" id="KW-0129">CBS domain</keyword>
<dbReference type="PANTHER" id="PTHR22777">
    <property type="entry name" value="HEMOLYSIN-RELATED"/>
    <property type="match status" value="1"/>
</dbReference>
<dbReference type="Pfam" id="PF03471">
    <property type="entry name" value="CorC_HlyC"/>
    <property type="match status" value="1"/>
</dbReference>
<dbReference type="InterPro" id="IPR044751">
    <property type="entry name" value="Ion_transp-like_CBS"/>
</dbReference>
<dbReference type="SUPFAM" id="SSF56176">
    <property type="entry name" value="FAD-binding/transporter-associated domain-like"/>
    <property type="match status" value="1"/>
</dbReference>
<dbReference type="InterPro" id="IPR036318">
    <property type="entry name" value="FAD-bd_PCMH-like_sf"/>
</dbReference>
<keyword evidence="4 9" id="KW-0812">Transmembrane</keyword>
<accession>A0A6J6KR39</accession>
<feature type="transmembrane region" description="Helical" evidence="9">
    <location>
        <begin position="47"/>
        <end position="67"/>
    </location>
</feature>
<dbReference type="FunFam" id="3.10.580.10:FF:000002">
    <property type="entry name" value="Magnesium/cobalt efflux protein CorC"/>
    <property type="match status" value="1"/>
</dbReference>
<keyword evidence="8 9" id="KW-0472">Membrane</keyword>
<evidence type="ECO:0000256" key="5">
    <source>
        <dbReference type="ARBA" id="ARBA00022737"/>
    </source>
</evidence>
<dbReference type="SMART" id="SM01091">
    <property type="entry name" value="CorC_HlyC"/>
    <property type="match status" value="1"/>
</dbReference>
<reference evidence="12" key="1">
    <citation type="submission" date="2020-05" db="EMBL/GenBank/DDBJ databases">
        <authorList>
            <person name="Chiriac C."/>
            <person name="Salcher M."/>
            <person name="Ghai R."/>
            <person name="Kavagutti S V."/>
        </authorList>
    </citation>
    <scope>NUCLEOTIDE SEQUENCE</scope>
</reference>
<evidence type="ECO:0000256" key="6">
    <source>
        <dbReference type="ARBA" id="ARBA00022989"/>
    </source>
</evidence>
<feature type="domain" description="CBS" evidence="10">
    <location>
        <begin position="261"/>
        <end position="318"/>
    </location>
</feature>